<evidence type="ECO:0000256" key="2">
    <source>
        <dbReference type="ARBA" id="ARBA00022490"/>
    </source>
</evidence>
<dbReference type="GO" id="GO:0016740">
    <property type="term" value="F:transferase activity"/>
    <property type="evidence" value="ECO:0007669"/>
    <property type="project" value="UniProtKB-KW"/>
</dbReference>
<evidence type="ECO:0000313" key="6">
    <source>
        <dbReference type="Proteomes" id="UP000325372"/>
    </source>
</evidence>
<dbReference type="Pfam" id="PF04358">
    <property type="entry name" value="DsrC"/>
    <property type="match status" value="1"/>
</dbReference>
<evidence type="ECO:0000256" key="3">
    <source>
        <dbReference type="PIRNR" id="PIRNR006223"/>
    </source>
</evidence>
<dbReference type="Gene3D" id="3.30.1420.10">
    <property type="match status" value="1"/>
</dbReference>
<reference evidence="5 6" key="1">
    <citation type="submission" date="2019-09" db="EMBL/GenBank/DDBJ databases">
        <title>Wenzhouxiangella sp. Genome sequencing and assembly.</title>
        <authorList>
            <person name="Zhang R."/>
        </authorList>
    </citation>
    <scope>NUCLEOTIDE SEQUENCE [LARGE SCALE GENOMIC DNA]</scope>
    <source>
        <strain evidence="5 6">W260</strain>
    </source>
</reference>
<evidence type="ECO:0000256" key="1">
    <source>
        <dbReference type="ARBA" id="ARBA00004496"/>
    </source>
</evidence>
<dbReference type="InterPro" id="IPR025526">
    <property type="entry name" value="DsrC-like_dom_sf"/>
</dbReference>
<dbReference type="GO" id="GO:0097163">
    <property type="term" value="F:sulfur carrier activity"/>
    <property type="evidence" value="ECO:0007669"/>
    <property type="project" value="TreeGrafter"/>
</dbReference>
<dbReference type="NCBIfam" id="TIGR03342">
    <property type="entry name" value="dsrC_tusE_dsvC"/>
    <property type="match status" value="1"/>
</dbReference>
<dbReference type="InterPro" id="IPR007453">
    <property type="entry name" value="DsrC/TusE"/>
</dbReference>
<dbReference type="GO" id="GO:0002143">
    <property type="term" value="P:tRNA wobble position uridine thiolation"/>
    <property type="evidence" value="ECO:0007669"/>
    <property type="project" value="TreeGrafter"/>
</dbReference>
<dbReference type="InterPro" id="IPR043163">
    <property type="entry name" value="DsrC-like_N"/>
</dbReference>
<sequence length="113" mass="12599">MSGVLALDDGTELAIDDRGYLLDPSQWRAEVAETMAGADGVTLEPAHWQVLEETRRYFDEHGIEPPMRALVMRLRKRTGDTTLGSRELYRLFPDGPGLQGVRYAGLPRPVSCI</sequence>
<keyword evidence="6" id="KW-1185">Reference proteome</keyword>
<dbReference type="Proteomes" id="UP000325372">
    <property type="component" value="Unassembled WGS sequence"/>
</dbReference>
<dbReference type="InterPro" id="IPR042072">
    <property type="entry name" value="DsrC-like_C"/>
</dbReference>
<dbReference type="PANTHER" id="PTHR37010">
    <property type="entry name" value="SULFURTRANSFERASE TUSE"/>
    <property type="match status" value="1"/>
</dbReference>
<gene>
    <name evidence="5" type="ORF">F3N42_13725</name>
</gene>
<protein>
    <recommendedName>
        <fullName evidence="3">Sulfurtransferase</fullName>
        <ecNumber evidence="3">2.8.1.-</ecNumber>
    </recommendedName>
</protein>
<evidence type="ECO:0000313" key="5">
    <source>
        <dbReference type="EMBL" id="KAA9129839.1"/>
    </source>
</evidence>
<accession>A0A5N0T963</accession>
<keyword evidence="3" id="KW-0808">Transferase</keyword>
<proteinExistence type="inferred from homology"/>
<dbReference type="GO" id="GO:0005737">
    <property type="term" value="C:cytoplasm"/>
    <property type="evidence" value="ECO:0007669"/>
    <property type="project" value="UniProtKB-SubCell"/>
</dbReference>
<dbReference type="SUPFAM" id="SSF69721">
    <property type="entry name" value="DsrC, the gamma subunit of dissimilatory sulfite reductase"/>
    <property type="match status" value="1"/>
</dbReference>
<evidence type="ECO:0000256" key="4">
    <source>
        <dbReference type="PIRSR" id="PIRSR006223-50"/>
    </source>
</evidence>
<dbReference type="AlphaFoldDB" id="A0A5N0T963"/>
<organism evidence="5 6">
    <name type="scientific">Marinihelvus fidelis</name>
    <dbReference type="NCBI Taxonomy" id="2613842"/>
    <lineage>
        <taxon>Bacteria</taxon>
        <taxon>Pseudomonadati</taxon>
        <taxon>Pseudomonadota</taxon>
        <taxon>Gammaproteobacteria</taxon>
        <taxon>Chromatiales</taxon>
        <taxon>Wenzhouxiangellaceae</taxon>
        <taxon>Marinihelvus</taxon>
    </lineage>
</organism>
<keyword evidence="2" id="KW-0963">Cytoplasm</keyword>
<comment type="caution">
    <text evidence="5">The sequence shown here is derived from an EMBL/GenBank/DDBJ whole genome shotgun (WGS) entry which is preliminary data.</text>
</comment>
<dbReference type="Gene3D" id="1.10.10.370">
    <property type="entry name" value="DsrC-like protein, C-terminal domain"/>
    <property type="match status" value="1"/>
</dbReference>
<dbReference type="PANTHER" id="PTHR37010:SF1">
    <property type="entry name" value="SULFURTRANSFERASE TUSE"/>
    <property type="match status" value="1"/>
</dbReference>
<dbReference type="EMBL" id="VYXP01000010">
    <property type="protein sequence ID" value="KAA9129839.1"/>
    <property type="molecule type" value="Genomic_DNA"/>
</dbReference>
<dbReference type="RefSeq" id="WP_150865060.1">
    <property type="nucleotide sequence ID" value="NZ_VYXP01000010.1"/>
</dbReference>
<dbReference type="EC" id="2.8.1.-" evidence="3"/>
<dbReference type="PIRSF" id="PIRSF006223">
    <property type="entry name" value="DsrC_TusE"/>
    <property type="match status" value="1"/>
</dbReference>
<comment type="similarity">
    <text evidence="3">Belongs to the dsrC/tusE family.</text>
</comment>
<name>A0A5N0T963_9GAMM</name>
<feature type="active site" description="Cysteine persulfide intermediate" evidence="4">
    <location>
        <position position="112"/>
    </location>
</feature>
<comment type="subcellular location">
    <subcellularLocation>
        <location evidence="1">Cytoplasm</location>
    </subcellularLocation>
</comment>
<comment type="function">
    <text evidence="3">Part of a sulfur-relay system.</text>
</comment>